<feature type="coiled-coil region" evidence="2">
    <location>
        <begin position="193"/>
        <end position="223"/>
    </location>
</feature>
<comment type="similarity">
    <text evidence="1">Belongs to the PspA/Vipp/IM30 family.</text>
</comment>
<keyword evidence="2" id="KW-0175">Coiled coil</keyword>
<dbReference type="InterPro" id="IPR007157">
    <property type="entry name" value="PspA_VIPP1"/>
</dbReference>
<organism evidence="3 4">
    <name type="scientific">Bacillus coahuilensis p1.1.43</name>
    <dbReference type="NCBI Taxonomy" id="1150625"/>
    <lineage>
        <taxon>Bacteria</taxon>
        <taxon>Bacillati</taxon>
        <taxon>Bacillota</taxon>
        <taxon>Bacilli</taxon>
        <taxon>Bacillales</taxon>
        <taxon>Bacillaceae</taxon>
        <taxon>Bacillus</taxon>
    </lineage>
</organism>
<evidence type="ECO:0000256" key="1">
    <source>
        <dbReference type="ARBA" id="ARBA00043985"/>
    </source>
</evidence>
<name>A0A147KC54_9BACI</name>
<dbReference type="RefSeq" id="WP_059350074.1">
    <property type="nucleotide sequence ID" value="NZ_LDYG01000003.1"/>
</dbReference>
<sequence>MFELFKRIKTVVSSELHGIVDRAENPVLMVEEFLRQMNQEIVDGEKATAKMMAEEKLLVHKISQANELVEKRQQQAIEALKSNREDLAKRALEDKGRLLDEVAQLQALHAKTTEHVEDLKQKLSVMRAEFREMELKRDTLKSRAEAADSRAKLNRSLGVSQTTSAKKGFERMEEKVMRKEAEAEASEDFLVDSKTLEQELDELDSNTAVLNELEELKKQLKNEA</sequence>
<evidence type="ECO:0000313" key="4">
    <source>
        <dbReference type="Proteomes" id="UP000074108"/>
    </source>
</evidence>
<evidence type="ECO:0000256" key="2">
    <source>
        <dbReference type="SAM" id="Coils"/>
    </source>
</evidence>
<feature type="coiled-coil region" evidence="2">
    <location>
        <begin position="70"/>
        <end position="136"/>
    </location>
</feature>
<dbReference type="STRING" id="1150625.Q75_01275"/>
<evidence type="ECO:0000313" key="3">
    <source>
        <dbReference type="EMBL" id="KUP09101.1"/>
    </source>
</evidence>
<gene>
    <name evidence="3" type="ORF">Q75_01275</name>
</gene>
<dbReference type="Proteomes" id="UP000074108">
    <property type="component" value="Unassembled WGS sequence"/>
</dbReference>
<protein>
    <recommendedName>
        <fullName evidence="5">Phage-shock protein</fullName>
    </recommendedName>
</protein>
<dbReference type="PANTHER" id="PTHR31088:SF6">
    <property type="entry name" value="PHAGE SHOCK PROTEIN A"/>
    <property type="match status" value="1"/>
</dbReference>
<dbReference type="AlphaFoldDB" id="A0A147KC54"/>
<dbReference type="PATRIC" id="fig|1150625.3.peg.266"/>
<reference evidence="3 4" key="1">
    <citation type="journal article" date="2016" name="Front. Microbiol.">
        <title>Microevolution Analysis of Bacillus coahuilensis Unveils Differences in Phosphorus Acquisition Strategies and Their Regulation.</title>
        <authorList>
            <person name="Gomez-Lunar Z."/>
            <person name="Hernandez-Gonzalez I."/>
            <person name="Rodriguez-Torres M.D."/>
            <person name="Souza V."/>
            <person name="Olmedo-Alvarez G."/>
        </authorList>
    </citation>
    <scope>NUCLEOTIDE SEQUENCE [LARGE SCALE GENOMIC DNA]</scope>
    <source>
        <strain evidence="4">p1.1.43</strain>
    </source>
</reference>
<evidence type="ECO:0008006" key="5">
    <source>
        <dbReference type="Google" id="ProtNLM"/>
    </source>
</evidence>
<keyword evidence="4" id="KW-1185">Reference proteome</keyword>
<dbReference type="Pfam" id="PF04012">
    <property type="entry name" value="PspA_IM30"/>
    <property type="match status" value="1"/>
</dbReference>
<dbReference type="PANTHER" id="PTHR31088">
    <property type="entry name" value="MEMBRANE-ASSOCIATED PROTEIN VIPP1, CHLOROPLASTIC"/>
    <property type="match status" value="1"/>
</dbReference>
<comment type="caution">
    <text evidence="3">The sequence shown here is derived from an EMBL/GenBank/DDBJ whole genome shotgun (WGS) entry which is preliminary data.</text>
</comment>
<dbReference type="EMBL" id="LDYG01000003">
    <property type="protein sequence ID" value="KUP09101.1"/>
    <property type="molecule type" value="Genomic_DNA"/>
</dbReference>
<accession>A0A147KC54</accession>
<proteinExistence type="inferred from homology"/>